<evidence type="ECO:0000256" key="6">
    <source>
        <dbReference type="ARBA" id="ARBA00023163"/>
    </source>
</evidence>
<dbReference type="GO" id="GO:0045944">
    <property type="term" value="P:positive regulation of transcription by RNA polymerase II"/>
    <property type="evidence" value="ECO:0007669"/>
    <property type="project" value="TreeGrafter"/>
</dbReference>
<dbReference type="InterPro" id="IPR001138">
    <property type="entry name" value="Zn2Cys6_DnaBD"/>
</dbReference>
<evidence type="ECO:0000313" key="11">
    <source>
        <dbReference type="Proteomes" id="UP001149074"/>
    </source>
</evidence>
<evidence type="ECO:0000256" key="4">
    <source>
        <dbReference type="ARBA" id="ARBA00023015"/>
    </source>
</evidence>
<keyword evidence="11" id="KW-1185">Reference proteome</keyword>
<dbReference type="SMART" id="SM00066">
    <property type="entry name" value="GAL4"/>
    <property type="match status" value="1"/>
</dbReference>
<reference evidence="10" key="2">
    <citation type="journal article" date="2023" name="IMA Fungus">
        <title>Comparative genomic study of the Penicillium genus elucidates a diverse pangenome and 15 lateral gene transfer events.</title>
        <authorList>
            <person name="Petersen C."/>
            <person name="Sorensen T."/>
            <person name="Nielsen M.R."/>
            <person name="Sondergaard T.E."/>
            <person name="Sorensen J.L."/>
            <person name="Fitzpatrick D.A."/>
            <person name="Frisvad J.C."/>
            <person name="Nielsen K.L."/>
        </authorList>
    </citation>
    <scope>NUCLEOTIDE SEQUENCE</scope>
    <source>
        <strain evidence="10">IBT 30761</strain>
    </source>
</reference>
<comment type="subcellular location">
    <subcellularLocation>
        <location evidence="1">Nucleus</location>
    </subcellularLocation>
</comment>
<dbReference type="GO" id="GO:0008270">
    <property type="term" value="F:zinc ion binding"/>
    <property type="evidence" value="ECO:0007669"/>
    <property type="project" value="InterPro"/>
</dbReference>
<organism evidence="10 11">
    <name type="scientific">Penicillium argentinense</name>
    <dbReference type="NCBI Taxonomy" id="1131581"/>
    <lineage>
        <taxon>Eukaryota</taxon>
        <taxon>Fungi</taxon>
        <taxon>Dikarya</taxon>
        <taxon>Ascomycota</taxon>
        <taxon>Pezizomycotina</taxon>
        <taxon>Eurotiomycetes</taxon>
        <taxon>Eurotiomycetidae</taxon>
        <taxon>Eurotiales</taxon>
        <taxon>Aspergillaceae</taxon>
        <taxon>Penicillium</taxon>
    </lineage>
</organism>
<dbReference type="Pfam" id="PF00172">
    <property type="entry name" value="Zn_clus"/>
    <property type="match status" value="1"/>
</dbReference>
<name>A0A9W9KEX1_9EURO</name>
<accession>A0A9W9KEX1</accession>
<dbReference type="PANTHER" id="PTHR47782">
    <property type="entry name" value="ZN(II)2CYS6 TRANSCRIPTION FACTOR (EUROFUNG)-RELATED"/>
    <property type="match status" value="1"/>
</dbReference>
<proteinExistence type="predicted"/>
<evidence type="ECO:0000256" key="3">
    <source>
        <dbReference type="ARBA" id="ARBA00022833"/>
    </source>
</evidence>
<dbReference type="InterPro" id="IPR052202">
    <property type="entry name" value="Yeast_MetPath_Reg"/>
</dbReference>
<dbReference type="AlphaFoldDB" id="A0A9W9KEX1"/>
<gene>
    <name evidence="10" type="ORF">N7532_003850</name>
</gene>
<dbReference type="GeneID" id="81355323"/>
<evidence type="ECO:0000256" key="5">
    <source>
        <dbReference type="ARBA" id="ARBA00023125"/>
    </source>
</evidence>
<dbReference type="OrthoDB" id="4151048at2759"/>
<protein>
    <recommendedName>
        <fullName evidence="9">Zn(2)-C6 fungal-type domain-containing protein</fullName>
    </recommendedName>
</protein>
<evidence type="ECO:0000313" key="10">
    <source>
        <dbReference type="EMBL" id="KAJ5103321.1"/>
    </source>
</evidence>
<dbReference type="PROSITE" id="PS50048">
    <property type="entry name" value="ZN2_CY6_FUNGAL_2"/>
    <property type="match status" value="1"/>
</dbReference>
<sequence>MANAEGHAPSEAESPKAEEGLAEAALSAAREANVYASPYPTPNFNPALAISSAPSRQLTPVTFTSLPPPTLPQPNQPGIMTPMPPSSQAGQKRPRRTRSDAEPDYSAQMRNKIKAKAAGANRARTAIACDRCKARKLCCDENPDSCVNCASANTECLVTDPVTIESLPRGAIAKMRAEMDTMKRKIESIEQRMHQRDVTINLLMDQLRYHQSQIATLSSELAHQRHGTMLHAPNDGLSYHLEPPSGEPTINPPTVRQVSYTYFFIFIVEL</sequence>
<dbReference type="RefSeq" id="XP_056476701.1">
    <property type="nucleotide sequence ID" value="XM_056616344.1"/>
</dbReference>
<dbReference type="InterPro" id="IPR036864">
    <property type="entry name" value="Zn2-C6_fun-type_DNA-bd_sf"/>
</dbReference>
<keyword evidence="5" id="KW-0238">DNA-binding</keyword>
<feature type="compositionally biased region" description="Pro residues" evidence="8">
    <location>
        <begin position="66"/>
        <end position="75"/>
    </location>
</feature>
<dbReference type="Gene3D" id="4.10.240.10">
    <property type="entry name" value="Zn(2)-C6 fungal-type DNA-binding domain"/>
    <property type="match status" value="1"/>
</dbReference>
<dbReference type="PANTHER" id="PTHR47782:SF1">
    <property type="entry name" value="PYRIMIDINE PATHWAY REGULATORY PROTEIN 1"/>
    <property type="match status" value="1"/>
</dbReference>
<feature type="region of interest" description="Disordered" evidence="8">
    <location>
        <begin position="1"/>
        <end position="25"/>
    </location>
</feature>
<keyword evidence="2" id="KW-0479">Metal-binding</keyword>
<dbReference type="SUPFAM" id="SSF57701">
    <property type="entry name" value="Zn2/Cys6 DNA-binding domain"/>
    <property type="match status" value="1"/>
</dbReference>
<keyword evidence="3" id="KW-0862">Zinc</keyword>
<dbReference type="EMBL" id="JAPQKI010000004">
    <property type="protein sequence ID" value="KAJ5103321.1"/>
    <property type="molecule type" value="Genomic_DNA"/>
</dbReference>
<evidence type="ECO:0000256" key="8">
    <source>
        <dbReference type="SAM" id="MobiDB-lite"/>
    </source>
</evidence>
<keyword evidence="4" id="KW-0805">Transcription regulation</keyword>
<dbReference type="CDD" id="cd00067">
    <property type="entry name" value="GAL4"/>
    <property type="match status" value="1"/>
</dbReference>
<dbReference type="GO" id="GO:0000981">
    <property type="term" value="F:DNA-binding transcription factor activity, RNA polymerase II-specific"/>
    <property type="evidence" value="ECO:0007669"/>
    <property type="project" value="InterPro"/>
</dbReference>
<evidence type="ECO:0000256" key="1">
    <source>
        <dbReference type="ARBA" id="ARBA00004123"/>
    </source>
</evidence>
<keyword evidence="6" id="KW-0804">Transcription</keyword>
<evidence type="ECO:0000259" key="9">
    <source>
        <dbReference type="PROSITE" id="PS50048"/>
    </source>
</evidence>
<evidence type="ECO:0000256" key="7">
    <source>
        <dbReference type="ARBA" id="ARBA00023242"/>
    </source>
</evidence>
<dbReference type="GO" id="GO:0005634">
    <property type="term" value="C:nucleus"/>
    <property type="evidence" value="ECO:0007669"/>
    <property type="project" value="UniProtKB-SubCell"/>
</dbReference>
<dbReference type="PROSITE" id="PS00463">
    <property type="entry name" value="ZN2_CY6_FUNGAL_1"/>
    <property type="match status" value="1"/>
</dbReference>
<dbReference type="GO" id="GO:0043565">
    <property type="term" value="F:sequence-specific DNA binding"/>
    <property type="evidence" value="ECO:0007669"/>
    <property type="project" value="TreeGrafter"/>
</dbReference>
<feature type="domain" description="Zn(2)-C6 fungal-type" evidence="9">
    <location>
        <begin position="128"/>
        <end position="158"/>
    </location>
</feature>
<feature type="compositionally biased region" description="Basic and acidic residues" evidence="8">
    <location>
        <begin position="8"/>
        <end position="19"/>
    </location>
</feature>
<dbReference type="Proteomes" id="UP001149074">
    <property type="component" value="Unassembled WGS sequence"/>
</dbReference>
<feature type="region of interest" description="Disordered" evidence="8">
    <location>
        <begin position="59"/>
        <end position="106"/>
    </location>
</feature>
<comment type="caution">
    <text evidence="10">The sequence shown here is derived from an EMBL/GenBank/DDBJ whole genome shotgun (WGS) entry which is preliminary data.</text>
</comment>
<reference evidence="10" key="1">
    <citation type="submission" date="2022-11" db="EMBL/GenBank/DDBJ databases">
        <authorList>
            <person name="Petersen C."/>
        </authorList>
    </citation>
    <scope>NUCLEOTIDE SEQUENCE</scope>
    <source>
        <strain evidence="10">IBT 30761</strain>
    </source>
</reference>
<keyword evidence="7" id="KW-0539">Nucleus</keyword>
<evidence type="ECO:0000256" key="2">
    <source>
        <dbReference type="ARBA" id="ARBA00022723"/>
    </source>
</evidence>